<dbReference type="SUPFAM" id="SSF55874">
    <property type="entry name" value="ATPase domain of HSP90 chaperone/DNA topoisomerase II/histidine kinase"/>
    <property type="match status" value="1"/>
</dbReference>
<dbReference type="Pfam" id="PF13589">
    <property type="entry name" value="HATPase_c_3"/>
    <property type="match status" value="1"/>
</dbReference>
<evidence type="ECO:0000313" key="2">
    <source>
        <dbReference type="Proteomes" id="UP001065047"/>
    </source>
</evidence>
<evidence type="ECO:0000313" key="1">
    <source>
        <dbReference type="EMBL" id="GBQ85453.1"/>
    </source>
</evidence>
<sequence>MGQPSCAIKKRRREVYCKQRNVTLGKKTSTSEELLEFTVDPAIIMHIIYNQGGNEAKALLELVMNGIDAGATSIRIDFTEQGFTCQDNGKGFVTREEIELHFQRFGTPHIEGDARYGRYRLGRGQIMAFARTKWLTQDWVMEVDIPQTGLLFSLSQTKDKFPGCHITGHWYARKEEWERNEILRELKKQLRYLDMEIEINGEKVGREQFQEQWDHEDDLAYYRIADRSGAMDIFNMGVFVKHDPSRLWGAGGVILSKKAIALNTSRTEVMRELCPVWTSISEIMEGLIEKDEKTRRKNVWTLERKERTLTKILDGHPDALRLFREAPLITLVGNSKAISLGHLLFGRKFLPMTHNIQYKYQKITICPSRSSIPDAEMIASMFPDMAVIHPTTFSEVFDCHSTGDFLRTIESAQTAVWPDGSLIGDLFHEKSYALRLRSDYAVYPRLFDAGDLAPADFSTLTQAIDRRTQILKSSDCLKGEEMRVWGAFKQHIKKFALAVRQMMNPDNEDDVEIFLGRSQTAEAWTDGGKSICLSVDLVKKMCSNPVQHAQRLFQIVEHELVHSHGGVDPSLNAEHDFNFYKRFHDTTIAAASLRQTMIRKGLKAYRYTLNMRREKLADDGWYRRTCRYRTKPKTCDREVALFYDILVMRMALIGDYDLPLNKDALRADEDIVSIIEQRIRSETPSAAAPKSADEVLTEALLIAGVKSGENAKRYEERQRAEAQDEERMQEYYESLGVEEDQSNNGLIEDWGYAREALRSVFDKLLKKRCLSWLGQEVITDPKVMALCESAVSRWHAEDLAEMRNQYGKNLTAQQMTERLSFWAEVTPTVDKIAPTDDLTLWVFDRDKYEDDLENSLCILREEFGPIPPSLSAVTREAQRIIEAEDIPGIMQRYLLRMASEKDPGSDF</sequence>
<dbReference type="Gene3D" id="3.30.565.10">
    <property type="entry name" value="Histidine kinase-like ATPase, C-terminal domain"/>
    <property type="match status" value="1"/>
</dbReference>
<accession>A0ABQ0PZH6</accession>
<reference evidence="1" key="1">
    <citation type="submission" date="2013-04" db="EMBL/GenBank/DDBJ databases">
        <title>The genome sequencing project of 58 acetic acid bacteria.</title>
        <authorList>
            <person name="Okamoto-Kainuma A."/>
            <person name="Ishikawa M."/>
            <person name="Umino S."/>
            <person name="Koizumi Y."/>
            <person name="Shiwa Y."/>
            <person name="Yoshikawa H."/>
            <person name="Matsutani M."/>
            <person name="Matsushita K."/>
        </authorList>
    </citation>
    <scope>NUCLEOTIDE SEQUENCE</scope>
    <source>
        <strain evidence="1">DSM 14337</strain>
    </source>
</reference>
<dbReference type="EMBL" id="BAPF01000054">
    <property type="protein sequence ID" value="GBQ85453.1"/>
    <property type="molecule type" value="Genomic_DNA"/>
</dbReference>
<name>A0ABQ0PZH6_9PROT</name>
<dbReference type="Proteomes" id="UP001065047">
    <property type="component" value="Unassembled WGS sequence"/>
</dbReference>
<proteinExistence type="predicted"/>
<protein>
    <recommendedName>
        <fullName evidence="3">DNA mismatch repair protein MutL</fullName>
    </recommendedName>
</protein>
<evidence type="ECO:0008006" key="3">
    <source>
        <dbReference type="Google" id="ProtNLM"/>
    </source>
</evidence>
<comment type="caution">
    <text evidence="1">The sequence shown here is derived from an EMBL/GenBank/DDBJ whole genome shotgun (WGS) entry which is preliminary data.</text>
</comment>
<organism evidence="1 2">
    <name type="scientific">Acetobacter malorum DSM 14337</name>
    <dbReference type="NCBI Taxonomy" id="1307910"/>
    <lineage>
        <taxon>Bacteria</taxon>
        <taxon>Pseudomonadati</taxon>
        <taxon>Pseudomonadota</taxon>
        <taxon>Alphaproteobacteria</taxon>
        <taxon>Acetobacterales</taxon>
        <taxon>Acetobacteraceae</taxon>
        <taxon>Acetobacter</taxon>
    </lineage>
</organism>
<gene>
    <name evidence="1" type="ORF">AA14337_3075</name>
</gene>
<dbReference type="InterPro" id="IPR036890">
    <property type="entry name" value="HATPase_C_sf"/>
</dbReference>
<keyword evidence="2" id="KW-1185">Reference proteome</keyword>